<dbReference type="Proteomes" id="UP001432322">
    <property type="component" value="Unassembled WGS sequence"/>
</dbReference>
<evidence type="ECO:0000256" key="1">
    <source>
        <dbReference type="SAM" id="MobiDB-lite"/>
    </source>
</evidence>
<evidence type="ECO:0000313" key="4">
    <source>
        <dbReference type="Proteomes" id="UP001432322"/>
    </source>
</evidence>
<organism evidence="3 4">
    <name type="scientific">Pristionchus fissidentatus</name>
    <dbReference type="NCBI Taxonomy" id="1538716"/>
    <lineage>
        <taxon>Eukaryota</taxon>
        <taxon>Metazoa</taxon>
        <taxon>Ecdysozoa</taxon>
        <taxon>Nematoda</taxon>
        <taxon>Chromadorea</taxon>
        <taxon>Rhabditida</taxon>
        <taxon>Rhabditina</taxon>
        <taxon>Diplogasteromorpha</taxon>
        <taxon>Diplogasteroidea</taxon>
        <taxon>Neodiplogasteridae</taxon>
        <taxon>Pristionchus</taxon>
    </lineage>
</organism>
<sequence>TSIEKSSGSVFTAVSTISWINESTPSRTASTRFLILIILPLTRRYRASHRTTHSLFTVGVSSIDLLYSRRLDASVDDDSKSSSGSFSIIVKPSPAAE</sequence>
<dbReference type="EMBL" id="BTSY01000087">
    <property type="protein sequence ID" value="GMT37267.1"/>
    <property type="molecule type" value="Genomic_DNA"/>
</dbReference>
<feature type="non-terminal residue" evidence="3">
    <location>
        <position position="97"/>
    </location>
</feature>
<accession>A0AAV5WYI4</accession>
<proteinExistence type="predicted"/>
<protein>
    <submittedName>
        <fullName evidence="3">Uncharacterized protein</fullName>
    </submittedName>
</protein>
<comment type="caution">
    <text evidence="3">The sequence shown here is derived from an EMBL/GenBank/DDBJ whole genome shotgun (WGS) entry which is preliminary data.</text>
</comment>
<dbReference type="EMBL" id="BTSY01000003">
    <property type="protein sequence ID" value="GMT17109.1"/>
    <property type="molecule type" value="Genomic_DNA"/>
</dbReference>
<keyword evidence="4" id="KW-1185">Reference proteome</keyword>
<reference evidence="3" key="1">
    <citation type="submission" date="2023-10" db="EMBL/GenBank/DDBJ databases">
        <title>Genome assembly of Pristionchus species.</title>
        <authorList>
            <person name="Yoshida K."/>
            <person name="Sommer R.J."/>
        </authorList>
    </citation>
    <scope>NUCLEOTIDE SEQUENCE</scope>
    <source>
        <strain evidence="3">RS5133</strain>
    </source>
</reference>
<evidence type="ECO:0000313" key="3">
    <source>
        <dbReference type="EMBL" id="GMT37267.1"/>
    </source>
</evidence>
<gene>
    <name evidence="3" type="ORF">PFISCL1PPCAC_28564</name>
    <name evidence="2" type="ORF">PFISCL1PPCAC_8406</name>
</gene>
<feature type="non-terminal residue" evidence="3">
    <location>
        <position position="1"/>
    </location>
</feature>
<dbReference type="AlphaFoldDB" id="A0AAV5WYI4"/>
<evidence type="ECO:0000313" key="2">
    <source>
        <dbReference type="EMBL" id="GMT17109.1"/>
    </source>
</evidence>
<name>A0AAV5WYI4_9BILA</name>
<feature type="region of interest" description="Disordered" evidence="1">
    <location>
        <begin position="74"/>
        <end position="97"/>
    </location>
</feature>